<dbReference type="GO" id="GO:1901255">
    <property type="term" value="P:nucleotide-excision repair involved in interstrand cross-link repair"/>
    <property type="evidence" value="ECO:0007669"/>
    <property type="project" value="TreeGrafter"/>
</dbReference>
<keyword evidence="13" id="KW-1185">Reference proteome</keyword>
<evidence type="ECO:0000256" key="2">
    <source>
        <dbReference type="ARBA" id="ARBA00010015"/>
    </source>
</evidence>
<feature type="region of interest" description="Disordered" evidence="10">
    <location>
        <begin position="62"/>
        <end position="134"/>
    </location>
</feature>
<keyword evidence="7" id="KW-0238">DNA-binding</keyword>
<dbReference type="FunFam" id="1.10.150.20:FF:000038">
    <property type="entry name" value="DNA repair endonuclease UVH1"/>
    <property type="match status" value="1"/>
</dbReference>
<dbReference type="GO" id="GO:0000014">
    <property type="term" value="F:single-stranded DNA endodeoxyribonuclease activity"/>
    <property type="evidence" value="ECO:0007669"/>
    <property type="project" value="TreeGrafter"/>
</dbReference>
<dbReference type="Gene3D" id="3.40.50.10130">
    <property type="match status" value="1"/>
</dbReference>
<protein>
    <recommendedName>
        <fullName evidence="11">ERCC4 domain-containing protein</fullName>
    </recommendedName>
</protein>
<dbReference type="SMART" id="SM00891">
    <property type="entry name" value="ERCC4"/>
    <property type="match status" value="1"/>
</dbReference>
<dbReference type="Gene3D" id="1.10.150.20">
    <property type="entry name" value="5' to 3' exonuclease, C-terminal subdomain"/>
    <property type="match status" value="1"/>
</dbReference>
<accession>A0AA88WLQ8</accession>
<dbReference type="InterPro" id="IPR011335">
    <property type="entry name" value="Restrct_endonuc-II-like"/>
</dbReference>
<evidence type="ECO:0000313" key="12">
    <source>
        <dbReference type="EMBL" id="KAK3029862.1"/>
    </source>
</evidence>
<feature type="compositionally biased region" description="Basic and acidic residues" evidence="10">
    <location>
        <begin position="524"/>
        <end position="540"/>
    </location>
</feature>
<proteinExistence type="inferred from homology"/>
<keyword evidence="6" id="KW-0378">Hydrolase</keyword>
<feature type="domain" description="ERCC4" evidence="11">
    <location>
        <begin position="623"/>
        <end position="703"/>
    </location>
</feature>
<dbReference type="InterPro" id="IPR047520">
    <property type="entry name" value="XPF_nuclease"/>
</dbReference>
<dbReference type="Pfam" id="PF02732">
    <property type="entry name" value="ERCC4"/>
    <property type="match status" value="1"/>
</dbReference>
<keyword evidence="3" id="KW-0540">Nuclease</keyword>
<dbReference type="FunFam" id="3.40.50.10130:FF:000002">
    <property type="entry name" value="DNA repair endonuclease XPF"/>
    <property type="match status" value="1"/>
</dbReference>
<evidence type="ECO:0000256" key="10">
    <source>
        <dbReference type="SAM" id="MobiDB-lite"/>
    </source>
</evidence>
<evidence type="ECO:0000259" key="11">
    <source>
        <dbReference type="SMART" id="SM00891"/>
    </source>
</evidence>
<evidence type="ECO:0000256" key="7">
    <source>
        <dbReference type="ARBA" id="ARBA00023125"/>
    </source>
</evidence>
<dbReference type="InterPro" id="IPR010994">
    <property type="entry name" value="RuvA_2-like"/>
</dbReference>
<evidence type="ECO:0000313" key="13">
    <source>
        <dbReference type="Proteomes" id="UP001188597"/>
    </source>
</evidence>
<comment type="similarity">
    <text evidence="2">Belongs to the XPF family.</text>
</comment>
<dbReference type="InterPro" id="IPR006166">
    <property type="entry name" value="ERCC4_domain"/>
</dbReference>
<feature type="compositionally biased region" description="Polar residues" evidence="10">
    <location>
        <begin position="504"/>
        <end position="523"/>
    </location>
</feature>
<dbReference type="GO" id="GO:0000724">
    <property type="term" value="P:double-strand break repair via homologous recombination"/>
    <property type="evidence" value="ECO:0007669"/>
    <property type="project" value="TreeGrafter"/>
</dbReference>
<keyword evidence="4" id="KW-0255">Endonuclease</keyword>
<comment type="subcellular location">
    <subcellularLocation>
        <location evidence="1">Nucleus</location>
    </subcellularLocation>
</comment>
<organism evidence="12 13">
    <name type="scientific">Escallonia herrerae</name>
    <dbReference type="NCBI Taxonomy" id="1293975"/>
    <lineage>
        <taxon>Eukaryota</taxon>
        <taxon>Viridiplantae</taxon>
        <taxon>Streptophyta</taxon>
        <taxon>Embryophyta</taxon>
        <taxon>Tracheophyta</taxon>
        <taxon>Spermatophyta</taxon>
        <taxon>Magnoliopsida</taxon>
        <taxon>eudicotyledons</taxon>
        <taxon>Gunneridae</taxon>
        <taxon>Pentapetalae</taxon>
        <taxon>asterids</taxon>
        <taxon>campanulids</taxon>
        <taxon>Escalloniales</taxon>
        <taxon>Escalloniaceae</taxon>
        <taxon>Escallonia</taxon>
    </lineage>
</organism>
<feature type="region of interest" description="Disordered" evidence="10">
    <location>
        <begin position="480"/>
        <end position="540"/>
    </location>
</feature>
<evidence type="ECO:0000256" key="1">
    <source>
        <dbReference type="ARBA" id="ARBA00004123"/>
    </source>
</evidence>
<evidence type="ECO:0000256" key="4">
    <source>
        <dbReference type="ARBA" id="ARBA00022759"/>
    </source>
</evidence>
<evidence type="ECO:0000256" key="8">
    <source>
        <dbReference type="ARBA" id="ARBA00023204"/>
    </source>
</evidence>
<evidence type="ECO:0000256" key="6">
    <source>
        <dbReference type="ARBA" id="ARBA00022801"/>
    </source>
</evidence>
<keyword evidence="5" id="KW-0227">DNA damage</keyword>
<dbReference type="SUPFAM" id="SSF47781">
    <property type="entry name" value="RuvA domain 2-like"/>
    <property type="match status" value="1"/>
</dbReference>
<dbReference type="SUPFAM" id="SSF52980">
    <property type="entry name" value="Restriction endonuclease-like"/>
    <property type="match status" value="1"/>
</dbReference>
<evidence type="ECO:0000256" key="3">
    <source>
        <dbReference type="ARBA" id="ARBA00022722"/>
    </source>
</evidence>
<dbReference type="GO" id="GO:0003697">
    <property type="term" value="F:single-stranded DNA binding"/>
    <property type="evidence" value="ECO:0007669"/>
    <property type="project" value="TreeGrafter"/>
</dbReference>
<feature type="compositionally biased region" description="Pro residues" evidence="10">
    <location>
        <begin position="70"/>
        <end position="80"/>
    </location>
</feature>
<name>A0AA88WLQ8_9ASTE</name>
<dbReference type="CDD" id="cd20078">
    <property type="entry name" value="XPF_nuclease_XPF_euk"/>
    <property type="match status" value="1"/>
</dbReference>
<dbReference type="EMBL" id="JAVXUP010000362">
    <property type="protein sequence ID" value="KAK3029862.1"/>
    <property type="molecule type" value="Genomic_DNA"/>
</dbReference>
<sequence length="854" mass="94209">MLQFHQHIVSELLEDPTGGLVVHSSGLALHKLISSLLLLHHPSSHGSLLLLLSATPSQKHSILSSLPLTAPNPPKSPPTSPSTTASPSTPPTPSSSSPPASSSSTSSQAASLPPQSPASSYSTPIPSPTRAPNPSLSTYSALPIAPCLSVPSPTGLRRWFQVQVSEDLERDPPEVVDIRVPMTGYMVGIQRAVIEVMAACLKEMRKTNKVDVEDLTVENGLFKSFDEMVRRQLDPSGTRWGKRRSSSYDAVTYLKYLDSLRTSESFRSVWIFAELSFKIFEYAKKQVYHFGRSDGVNLVGQSKGVTNRKRKLDSSRDKEDSSSTSTTSKIVLEEVLEEAPKWKLLREVLEEIEEEREKRALAREELVVEGEDDDSGIVLVACKDEHSCMQLEDCITNGPHKVMREEWEKYLLSKVELHGLPKRDKKKPKEAKGFGVLDGVVPTTPVKKAKVSSISKQENDALLAAASEISKRARKDIVVDDNPTTSLGGGGGGKGRVKGKNKRTSSTDQLSRNTDDTSSNKTAMSEKSETLTSENESHRNDCSLVAGTSCESELRGQKFEASIRRENGAFESLIRQKSLMMLPVDQDGHFLGLNPPIEPQSLSSQNLITRKAGGRKEAQKEMQVIVDMREFMSSLPNVLHQKGMQIIPVTLEVGDYILSPLLCVERKSIQDLFGSFASGRLYHQVEMMARYYKISVLLIEFSQDKSFSFLSTSDIGDDVTPHSIISKLSLLALHFPRLRIVWSRSLHATAEIFASLKANQDEPDEAKAMRVCVPSEEGIVEDDVRAENYNTSAVEFLRRLPGVTDSNYRGIMDGCKSLAELALLPVERLAEMMGGQKAAKTLRDFLDAKYPTLL</sequence>
<comment type="caution">
    <text evidence="12">The sequence shown here is derived from an EMBL/GenBank/DDBJ whole genome shotgun (WGS) entry which is preliminary data.</text>
</comment>
<feature type="compositionally biased region" description="Low complexity" evidence="10">
    <location>
        <begin position="94"/>
        <end position="120"/>
    </location>
</feature>
<dbReference type="PANTHER" id="PTHR10150:SF0">
    <property type="entry name" value="DNA REPAIR ENDONUCLEASE XPF"/>
    <property type="match status" value="1"/>
</dbReference>
<keyword evidence="9" id="KW-0539">Nucleus</keyword>
<dbReference type="PANTHER" id="PTHR10150">
    <property type="entry name" value="DNA REPAIR ENDONUCLEASE XPF"/>
    <property type="match status" value="1"/>
</dbReference>
<dbReference type="GO" id="GO:0003684">
    <property type="term" value="F:damaged DNA binding"/>
    <property type="evidence" value="ECO:0007669"/>
    <property type="project" value="TreeGrafter"/>
</dbReference>
<reference evidence="12" key="1">
    <citation type="submission" date="2022-12" db="EMBL/GenBank/DDBJ databases">
        <title>Draft genome assemblies for two species of Escallonia (Escalloniales).</title>
        <authorList>
            <person name="Chanderbali A."/>
            <person name="Dervinis C."/>
            <person name="Anghel I."/>
            <person name="Soltis D."/>
            <person name="Soltis P."/>
            <person name="Zapata F."/>
        </authorList>
    </citation>
    <scope>NUCLEOTIDE SEQUENCE</scope>
    <source>
        <strain evidence="12">UCBG64.0493</strain>
        <tissue evidence="12">Leaf</tissue>
    </source>
</reference>
<dbReference type="GO" id="GO:0000110">
    <property type="term" value="C:nucleotide-excision repair factor 1 complex"/>
    <property type="evidence" value="ECO:0007669"/>
    <property type="project" value="TreeGrafter"/>
</dbReference>
<dbReference type="Proteomes" id="UP001188597">
    <property type="component" value="Unassembled WGS sequence"/>
</dbReference>
<evidence type="ECO:0000256" key="5">
    <source>
        <dbReference type="ARBA" id="ARBA00022763"/>
    </source>
</evidence>
<dbReference type="GO" id="GO:0000712">
    <property type="term" value="P:resolution of meiotic recombination intermediates"/>
    <property type="evidence" value="ECO:0007669"/>
    <property type="project" value="TreeGrafter"/>
</dbReference>
<evidence type="ECO:0000256" key="9">
    <source>
        <dbReference type="ARBA" id="ARBA00023242"/>
    </source>
</evidence>
<gene>
    <name evidence="12" type="ORF">RJ639_038296</name>
</gene>
<keyword evidence="8" id="KW-0234">DNA repair</keyword>
<dbReference type="AlphaFoldDB" id="A0AA88WLQ8"/>